<reference evidence="11" key="3">
    <citation type="journal article" date="2019" name="Int. J. Syst. Evol. Microbiol.">
        <title>The Global Catalogue of Microorganisms (GCM) 10K type strain sequencing project: providing services to taxonomists for standard genome sequencing and annotation.</title>
        <authorList>
            <consortium name="The Broad Institute Genomics Platform"/>
            <consortium name="The Broad Institute Genome Sequencing Center for Infectious Disease"/>
            <person name="Wu L."/>
            <person name="Ma J."/>
        </authorList>
    </citation>
    <scope>NUCLEOTIDE SEQUENCE [LARGE SCALE GENOMIC DNA]</scope>
    <source>
        <strain evidence="11">NBRC 105001</strain>
    </source>
</reference>
<dbReference type="GO" id="GO:0003677">
    <property type="term" value="F:DNA binding"/>
    <property type="evidence" value="ECO:0007669"/>
    <property type="project" value="UniProtKB-UniRule"/>
</dbReference>
<comment type="caution">
    <text evidence="9">The sequence shown here is derived from an EMBL/GenBank/DDBJ whole genome shotgun (WGS) entry which is preliminary data.</text>
</comment>
<keyword evidence="4" id="KW-0233">DNA recombination</keyword>
<keyword evidence="3 5" id="KW-0238">DNA-binding</keyword>
<reference evidence="8" key="4">
    <citation type="submission" date="2023-01" db="EMBL/GenBank/DDBJ databases">
        <title>Draft genome sequence of Aliivibrio sifiae strain NBRC 105001.</title>
        <authorList>
            <person name="Sun Q."/>
            <person name="Mori K."/>
        </authorList>
    </citation>
    <scope>NUCLEOTIDE SEQUENCE</scope>
    <source>
        <strain evidence="8">NBRC 105001</strain>
    </source>
</reference>
<accession>A0A2S7X765</accession>
<sequence>MTIKTINNYLDDYLAERRFSVSPSTLRSEASKTSNVRKSLGHRMIDSVLHSDLRQLIMKWHKRFSNKTINGHLTILRAIFLRAMLDGIIARNPMTGIENLKNSHNEPNPFTKAEIALMYECSNVCEQGKNATLFNLLTGLRIGELIATSWDDVDWQRNILYVRRARVLNSYKVPKTSGSVRAVELNPLAVDILKKQLLLTGKRRRKTVDVLQRDNKTYQKESIAFIFINNKTRQPFLNAKQFGKTFFNPFLETAGIAHRGSGQLRHTFASQCLTAGISKEWISQQMGHTGTNMVDMHYGKWLREDAPDCALLASQHLQDAFGMPVVKRTVSFPAAPDPSSALLVSQLTKKPHLMQLIQAMMEDA</sequence>
<dbReference type="InterPro" id="IPR050808">
    <property type="entry name" value="Phage_Integrase"/>
</dbReference>
<dbReference type="CDD" id="cd01189">
    <property type="entry name" value="INT_ICEBs1_C_like"/>
    <property type="match status" value="1"/>
</dbReference>
<dbReference type="Proteomes" id="UP001156660">
    <property type="component" value="Unassembled WGS sequence"/>
</dbReference>
<dbReference type="OrthoDB" id="5391994at2"/>
<evidence type="ECO:0000313" key="8">
    <source>
        <dbReference type="EMBL" id="GLR73655.1"/>
    </source>
</evidence>
<organism evidence="9 10">
    <name type="scientific">Aliivibrio sifiae</name>
    <dbReference type="NCBI Taxonomy" id="566293"/>
    <lineage>
        <taxon>Bacteria</taxon>
        <taxon>Pseudomonadati</taxon>
        <taxon>Pseudomonadota</taxon>
        <taxon>Gammaproteobacteria</taxon>
        <taxon>Vibrionales</taxon>
        <taxon>Vibrionaceae</taxon>
        <taxon>Aliivibrio</taxon>
    </lineage>
</organism>
<evidence type="ECO:0000259" key="7">
    <source>
        <dbReference type="PROSITE" id="PS51900"/>
    </source>
</evidence>
<dbReference type="InterPro" id="IPR013762">
    <property type="entry name" value="Integrase-like_cat_sf"/>
</dbReference>
<proteinExistence type="inferred from homology"/>
<keyword evidence="11" id="KW-1185">Reference proteome</keyword>
<dbReference type="Gene3D" id="1.10.443.10">
    <property type="entry name" value="Intergrase catalytic core"/>
    <property type="match status" value="1"/>
</dbReference>
<evidence type="ECO:0000256" key="4">
    <source>
        <dbReference type="ARBA" id="ARBA00023172"/>
    </source>
</evidence>
<dbReference type="Pfam" id="PF00589">
    <property type="entry name" value="Phage_integrase"/>
    <property type="match status" value="1"/>
</dbReference>
<reference evidence="8" key="1">
    <citation type="journal article" date="2014" name="Int. J. Syst. Evol. Microbiol.">
        <title>Complete genome of a new Firmicutes species belonging to the dominant human colonic microbiota ('Ruminococcus bicirculans') reveals two chromosomes and a selective capacity to utilize plant glucans.</title>
        <authorList>
            <consortium name="NISC Comparative Sequencing Program"/>
            <person name="Wegmann U."/>
            <person name="Louis P."/>
            <person name="Goesmann A."/>
            <person name="Henrissat B."/>
            <person name="Duncan S.H."/>
            <person name="Flint H.J."/>
        </authorList>
    </citation>
    <scope>NUCLEOTIDE SEQUENCE</scope>
    <source>
        <strain evidence="8">NBRC 105001</strain>
    </source>
</reference>
<evidence type="ECO:0000256" key="3">
    <source>
        <dbReference type="ARBA" id="ARBA00023125"/>
    </source>
</evidence>
<dbReference type="PROSITE" id="PS51900">
    <property type="entry name" value="CB"/>
    <property type="match status" value="1"/>
</dbReference>
<evidence type="ECO:0000313" key="9">
    <source>
        <dbReference type="EMBL" id="PQJ87204.1"/>
    </source>
</evidence>
<dbReference type="EMBL" id="BSOU01000002">
    <property type="protein sequence ID" value="GLR73655.1"/>
    <property type="molecule type" value="Genomic_DNA"/>
</dbReference>
<dbReference type="GO" id="GO:0006310">
    <property type="term" value="P:DNA recombination"/>
    <property type="evidence" value="ECO:0007669"/>
    <property type="project" value="UniProtKB-KW"/>
</dbReference>
<name>A0A2S7X765_9GAMM</name>
<dbReference type="PROSITE" id="PS51898">
    <property type="entry name" value="TYR_RECOMBINASE"/>
    <property type="match status" value="1"/>
</dbReference>
<evidence type="ECO:0000313" key="11">
    <source>
        <dbReference type="Proteomes" id="UP001156660"/>
    </source>
</evidence>
<feature type="domain" description="Core-binding (CB)" evidence="7">
    <location>
        <begin position="1"/>
        <end position="84"/>
    </location>
</feature>
<dbReference type="RefSeq" id="WP_105063814.1">
    <property type="nucleotide sequence ID" value="NZ_BSOU01000002.1"/>
</dbReference>
<dbReference type="InterPro" id="IPR002104">
    <property type="entry name" value="Integrase_catalytic"/>
</dbReference>
<dbReference type="GO" id="GO:0015074">
    <property type="term" value="P:DNA integration"/>
    <property type="evidence" value="ECO:0007669"/>
    <property type="project" value="UniProtKB-KW"/>
</dbReference>
<dbReference type="Gene3D" id="1.10.150.130">
    <property type="match status" value="1"/>
</dbReference>
<dbReference type="InterPro" id="IPR010998">
    <property type="entry name" value="Integrase_recombinase_N"/>
</dbReference>
<evidence type="ECO:0000256" key="5">
    <source>
        <dbReference type="PROSITE-ProRule" id="PRU01248"/>
    </source>
</evidence>
<dbReference type="PANTHER" id="PTHR30629:SF2">
    <property type="entry name" value="PROPHAGE INTEGRASE INTS-RELATED"/>
    <property type="match status" value="1"/>
</dbReference>
<evidence type="ECO:0000256" key="2">
    <source>
        <dbReference type="ARBA" id="ARBA00022908"/>
    </source>
</evidence>
<feature type="domain" description="Tyr recombinase" evidence="6">
    <location>
        <begin position="105"/>
        <end position="312"/>
    </location>
</feature>
<evidence type="ECO:0000256" key="1">
    <source>
        <dbReference type="ARBA" id="ARBA00008857"/>
    </source>
</evidence>
<reference evidence="9 10" key="2">
    <citation type="submission" date="2016-12" db="EMBL/GenBank/DDBJ databases">
        <title>Diversity of luminous bacteria.</title>
        <authorList>
            <person name="Yoshizawa S."/>
            <person name="Kogure K."/>
        </authorList>
    </citation>
    <scope>NUCLEOTIDE SEQUENCE [LARGE SCALE GENOMIC DNA]</scope>
    <source>
        <strain evidence="9 10">NBRC 105001</strain>
    </source>
</reference>
<dbReference type="PANTHER" id="PTHR30629">
    <property type="entry name" value="PROPHAGE INTEGRASE"/>
    <property type="match status" value="1"/>
</dbReference>
<evidence type="ECO:0000259" key="6">
    <source>
        <dbReference type="PROSITE" id="PS51898"/>
    </source>
</evidence>
<dbReference type="AlphaFoldDB" id="A0A2S7X765"/>
<dbReference type="InterPro" id="IPR011010">
    <property type="entry name" value="DNA_brk_join_enz"/>
</dbReference>
<comment type="similarity">
    <text evidence="1">Belongs to the 'phage' integrase family.</text>
</comment>
<dbReference type="Proteomes" id="UP000239273">
    <property type="component" value="Unassembled WGS sequence"/>
</dbReference>
<dbReference type="InterPro" id="IPR044068">
    <property type="entry name" value="CB"/>
</dbReference>
<gene>
    <name evidence="9" type="ORF">BTO23_13835</name>
    <name evidence="8" type="ORF">GCM10007855_05290</name>
</gene>
<dbReference type="EMBL" id="MSCP01000002">
    <property type="protein sequence ID" value="PQJ87204.1"/>
    <property type="molecule type" value="Genomic_DNA"/>
</dbReference>
<evidence type="ECO:0000313" key="10">
    <source>
        <dbReference type="Proteomes" id="UP000239273"/>
    </source>
</evidence>
<protein>
    <submittedName>
        <fullName evidence="9">Site-specific integrase</fullName>
    </submittedName>
</protein>
<dbReference type="SUPFAM" id="SSF56349">
    <property type="entry name" value="DNA breaking-rejoining enzymes"/>
    <property type="match status" value="1"/>
</dbReference>
<keyword evidence="2" id="KW-0229">DNA integration</keyword>